<reference evidence="1" key="1">
    <citation type="submission" date="2014-09" db="EMBL/GenBank/DDBJ databases">
        <authorList>
            <person name="Magalhaes I.L.F."/>
            <person name="Oliveira U."/>
            <person name="Santos F.R."/>
            <person name="Vidigal T.H.D.A."/>
            <person name="Brescovit A.D."/>
            <person name="Santos A.J."/>
        </authorList>
    </citation>
    <scope>NUCLEOTIDE SEQUENCE</scope>
    <source>
        <tissue evidence="1">Shoot tissue taken approximately 20 cm above the soil surface</tissue>
    </source>
</reference>
<organism evidence="1">
    <name type="scientific">Arundo donax</name>
    <name type="common">Giant reed</name>
    <name type="synonym">Donax arundinaceus</name>
    <dbReference type="NCBI Taxonomy" id="35708"/>
    <lineage>
        <taxon>Eukaryota</taxon>
        <taxon>Viridiplantae</taxon>
        <taxon>Streptophyta</taxon>
        <taxon>Embryophyta</taxon>
        <taxon>Tracheophyta</taxon>
        <taxon>Spermatophyta</taxon>
        <taxon>Magnoliopsida</taxon>
        <taxon>Liliopsida</taxon>
        <taxon>Poales</taxon>
        <taxon>Poaceae</taxon>
        <taxon>PACMAD clade</taxon>
        <taxon>Arundinoideae</taxon>
        <taxon>Arundineae</taxon>
        <taxon>Arundo</taxon>
    </lineage>
</organism>
<dbReference type="EMBL" id="GBRH01219813">
    <property type="protein sequence ID" value="JAD78082.1"/>
    <property type="molecule type" value="Transcribed_RNA"/>
</dbReference>
<dbReference type="AlphaFoldDB" id="A0A0A9D2X3"/>
<name>A0A0A9D2X3_ARUDO</name>
<accession>A0A0A9D2X3</accession>
<sequence>MVSVPCQKNYQMKNPQSLSEEDLVAQRRDLNHHSHHPYDRSSIGSYYHCHDQRMGPKNVYHRFYLHAQGNPLLRGY</sequence>
<protein>
    <submittedName>
        <fullName evidence="1">Uncharacterized protein</fullName>
    </submittedName>
</protein>
<reference evidence="1" key="2">
    <citation type="journal article" date="2015" name="Data Brief">
        <title>Shoot transcriptome of the giant reed, Arundo donax.</title>
        <authorList>
            <person name="Barrero R.A."/>
            <person name="Guerrero F.D."/>
            <person name="Moolhuijzen P."/>
            <person name="Goolsby J.A."/>
            <person name="Tidwell J."/>
            <person name="Bellgard S.E."/>
            <person name="Bellgard M.I."/>
        </authorList>
    </citation>
    <scope>NUCLEOTIDE SEQUENCE</scope>
    <source>
        <tissue evidence="1">Shoot tissue taken approximately 20 cm above the soil surface</tissue>
    </source>
</reference>
<proteinExistence type="predicted"/>
<evidence type="ECO:0000313" key="1">
    <source>
        <dbReference type="EMBL" id="JAD78082.1"/>
    </source>
</evidence>